<evidence type="ECO:0000313" key="2">
    <source>
        <dbReference type="Proteomes" id="UP001141806"/>
    </source>
</evidence>
<evidence type="ECO:0000313" key="1">
    <source>
        <dbReference type="EMBL" id="KAJ4951234.1"/>
    </source>
</evidence>
<dbReference type="EMBL" id="JAMYWD010000012">
    <property type="protein sequence ID" value="KAJ4951234.1"/>
    <property type="molecule type" value="Genomic_DNA"/>
</dbReference>
<comment type="caution">
    <text evidence="1">The sequence shown here is derived from an EMBL/GenBank/DDBJ whole genome shotgun (WGS) entry which is preliminary data.</text>
</comment>
<dbReference type="AlphaFoldDB" id="A0A9Q0GT26"/>
<sequence length="50" mass="5578">MENYGELLSSCYILRFEVIDLCSQVRIYLSLGIASTLVIGISRPLLEGND</sequence>
<accession>A0A9Q0GT26</accession>
<keyword evidence="2" id="KW-1185">Reference proteome</keyword>
<protein>
    <submittedName>
        <fullName evidence="1">Uncharacterized protein</fullName>
    </submittedName>
</protein>
<proteinExistence type="predicted"/>
<organism evidence="1 2">
    <name type="scientific">Protea cynaroides</name>
    <dbReference type="NCBI Taxonomy" id="273540"/>
    <lineage>
        <taxon>Eukaryota</taxon>
        <taxon>Viridiplantae</taxon>
        <taxon>Streptophyta</taxon>
        <taxon>Embryophyta</taxon>
        <taxon>Tracheophyta</taxon>
        <taxon>Spermatophyta</taxon>
        <taxon>Magnoliopsida</taxon>
        <taxon>Proteales</taxon>
        <taxon>Proteaceae</taxon>
        <taxon>Protea</taxon>
    </lineage>
</organism>
<reference evidence="1" key="1">
    <citation type="journal article" date="2023" name="Plant J.">
        <title>The genome of the king protea, Protea cynaroides.</title>
        <authorList>
            <person name="Chang J."/>
            <person name="Duong T.A."/>
            <person name="Schoeman C."/>
            <person name="Ma X."/>
            <person name="Roodt D."/>
            <person name="Barker N."/>
            <person name="Li Z."/>
            <person name="Van de Peer Y."/>
            <person name="Mizrachi E."/>
        </authorList>
    </citation>
    <scope>NUCLEOTIDE SEQUENCE</scope>
    <source>
        <tissue evidence="1">Young leaves</tissue>
    </source>
</reference>
<name>A0A9Q0GT26_9MAGN</name>
<dbReference type="Proteomes" id="UP001141806">
    <property type="component" value="Unassembled WGS sequence"/>
</dbReference>
<gene>
    <name evidence="1" type="ORF">NE237_028066</name>
</gene>